<organism evidence="1 2">
    <name type="scientific">Luteolibacter luteus</name>
    <dbReference type="NCBI Taxonomy" id="2728835"/>
    <lineage>
        <taxon>Bacteria</taxon>
        <taxon>Pseudomonadati</taxon>
        <taxon>Verrucomicrobiota</taxon>
        <taxon>Verrucomicrobiia</taxon>
        <taxon>Verrucomicrobiales</taxon>
        <taxon>Verrucomicrobiaceae</taxon>
        <taxon>Luteolibacter</taxon>
    </lineage>
</organism>
<evidence type="ECO:0000313" key="2">
    <source>
        <dbReference type="Proteomes" id="UP000501812"/>
    </source>
</evidence>
<name>A0A858RRQ9_9BACT</name>
<proteinExistence type="predicted"/>
<gene>
    <name evidence="1" type="ORF">HHL09_26125</name>
</gene>
<accession>A0A858RRQ9</accession>
<dbReference type="EMBL" id="CP051774">
    <property type="protein sequence ID" value="QJE99108.1"/>
    <property type="molecule type" value="Genomic_DNA"/>
</dbReference>
<sequence length="123" mass="14406">MTPFAKAALCHQGLRSAWSFAEIVEAHAQSGYVVVTPEICLLFRAVRRDWSEAELCDPLLYSPEPDCWHVWLLAGDYRQAMRWMPFPLPWVSFHRRGKWRVMEMEEVELLVGSRPRRSSQGRM</sequence>
<evidence type="ECO:0000313" key="1">
    <source>
        <dbReference type="EMBL" id="QJE99108.1"/>
    </source>
</evidence>
<protein>
    <submittedName>
        <fullName evidence="1">Uncharacterized protein</fullName>
    </submittedName>
</protein>
<keyword evidence="2" id="KW-1185">Reference proteome</keyword>
<dbReference type="Proteomes" id="UP000501812">
    <property type="component" value="Chromosome"/>
</dbReference>
<dbReference type="AlphaFoldDB" id="A0A858RRQ9"/>
<dbReference type="RefSeq" id="WP_169457594.1">
    <property type="nucleotide sequence ID" value="NZ_CP051774.1"/>
</dbReference>
<reference evidence="1 2" key="1">
    <citation type="submission" date="2020-04" db="EMBL/GenBank/DDBJ databases">
        <title>Luteolibacter sp. G-1-1-1 isolated from soil.</title>
        <authorList>
            <person name="Dahal R.H."/>
        </authorList>
    </citation>
    <scope>NUCLEOTIDE SEQUENCE [LARGE SCALE GENOMIC DNA]</scope>
    <source>
        <strain evidence="1 2">G-1-1-1</strain>
    </source>
</reference>
<dbReference type="KEGG" id="luo:HHL09_26125"/>